<gene>
    <name evidence="1" type="ORF">SeMB42_g06374</name>
</gene>
<keyword evidence="2" id="KW-1185">Reference proteome</keyword>
<protein>
    <submittedName>
        <fullName evidence="1">Uncharacterized protein</fullName>
    </submittedName>
</protein>
<accession>A0A507CIS1</accession>
<sequence length="107" mass="11614">MALFVCAEIQSGGQARYVCDINVTSIQGLKSQHVTIHVKSTASDVRHGQISGKYQSINHDRSHIDKFLYHVSLTGVAVPITQNRDLAGNTYVGILSDTSLSTSNRNA</sequence>
<name>A0A507CIS1_9FUNG</name>
<evidence type="ECO:0000313" key="2">
    <source>
        <dbReference type="Proteomes" id="UP000317494"/>
    </source>
</evidence>
<reference evidence="1 2" key="1">
    <citation type="journal article" date="2019" name="Sci. Rep.">
        <title>Comparative genomics of chytrid fungi reveal insights into the obligate biotrophic and pathogenic lifestyle of Synchytrium endobioticum.</title>
        <authorList>
            <person name="van de Vossenberg B.T.L.H."/>
            <person name="Warris S."/>
            <person name="Nguyen H.D.T."/>
            <person name="van Gent-Pelzer M.P.E."/>
            <person name="Joly D.L."/>
            <person name="van de Geest H.C."/>
            <person name="Bonants P.J.M."/>
            <person name="Smith D.S."/>
            <person name="Levesque C.A."/>
            <person name="van der Lee T.A.J."/>
        </authorList>
    </citation>
    <scope>NUCLEOTIDE SEQUENCE [LARGE SCALE GENOMIC DNA]</scope>
    <source>
        <strain evidence="1 2">MB42</strain>
    </source>
</reference>
<dbReference type="VEuPathDB" id="FungiDB:SeMB42_g06374"/>
<dbReference type="EMBL" id="QEAN01000354">
    <property type="protein sequence ID" value="TPX39329.1"/>
    <property type="molecule type" value="Genomic_DNA"/>
</dbReference>
<comment type="caution">
    <text evidence="1">The sequence shown here is derived from an EMBL/GenBank/DDBJ whole genome shotgun (WGS) entry which is preliminary data.</text>
</comment>
<dbReference type="AlphaFoldDB" id="A0A507CIS1"/>
<dbReference type="Proteomes" id="UP000317494">
    <property type="component" value="Unassembled WGS sequence"/>
</dbReference>
<evidence type="ECO:0000313" key="1">
    <source>
        <dbReference type="EMBL" id="TPX39329.1"/>
    </source>
</evidence>
<organism evidence="1 2">
    <name type="scientific">Synchytrium endobioticum</name>
    <dbReference type="NCBI Taxonomy" id="286115"/>
    <lineage>
        <taxon>Eukaryota</taxon>
        <taxon>Fungi</taxon>
        <taxon>Fungi incertae sedis</taxon>
        <taxon>Chytridiomycota</taxon>
        <taxon>Chytridiomycota incertae sedis</taxon>
        <taxon>Chytridiomycetes</taxon>
        <taxon>Synchytriales</taxon>
        <taxon>Synchytriaceae</taxon>
        <taxon>Synchytrium</taxon>
    </lineage>
</organism>
<proteinExistence type="predicted"/>